<keyword evidence="9" id="KW-0460">Magnesium</keyword>
<dbReference type="SMART" id="SM00493">
    <property type="entry name" value="TOPRIM"/>
    <property type="match status" value="1"/>
</dbReference>
<protein>
    <recommendedName>
        <fullName evidence="12">DNA primase</fullName>
        <ecNumber evidence="12">2.7.7.101</ecNumber>
    </recommendedName>
</protein>
<dbReference type="Gene3D" id="3.90.580.10">
    <property type="entry name" value="Zinc finger, CHC2-type domain"/>
    <property type="match status" value="1"/>
</dbReference>
<dbReference type="Gene3D" id="3.40.1360.10">
    <property type="match status" value="1"/>
</dbReference>
<proteinExistence type="inferred from homology"/>
<evidence type="ECO:0000256" key="3">
    <source>
        <dbReference type="ARBA" id="ARBA00022679"/>
    </source>
</evidence>
<keyword evidence="4 12" id="KW-0548">Nucleotidyltransferase</keyword>
<evidence type="ECO:0000313" key="16">
    <source>
        <dbReference type="Proteomes" id="UP001215827"/>
    </source>
</evidence>
<dbReference type="PANTHER" id="PTHR30313">
    <property type="entry name" value="DNA PRIMASE"/>
    <property type="match status" value="1"/>
</dbReference>
<feature type="compositionally biased region" description="Acidic residues" evidence="13">
    <location>
        <begin position="616"/>
        <end position="627"/>
    </location>
</feature>
<evidence type="ECO:0000256" key="4">
    <source>
        <dbReference type="ARBA" id="ARBA00022695"/>
    </source>
</evidence>
<dbReference type="Pfam" id="PF08275">
    <property type="entry name" value="DNAG_N"/>
    <property type="match status" value="1"/>
</dbReference>
<dbReference type="Pfam" id="PF13662">
    <property type="entry name" value="Toprim_4"/>
    <property type="match status" value="1"/>
</dbReference>
<feature type="region of interest" description="Disordered" evidence="13">
    <location>
        <begin position="608"/>
        <end position="627"/>
    </location>
</feature>
<feature type="zinc finger region" description="CHC2-type" evidence="12">
    <location>
        <begin position="38"/>
        <end position="62"/>
    </location>
</feature>
<keyword evidence="10 12" id="KW-0238">DNA-binding</keyword>
<dbReference type="RefSeq" id="WP_278015732.1">
    <property type="nucleotide sequence ID" value="NZ_CP121106.1"/>
</dbReference>
<dbReference type="SMART" id="SM00400">
    <property type="entry name" value="ZnF_CHCC"/>
    <property type="match status" value="1"/>
</dbReference>
<dbReference type="InterPro" id="IPR002694">
    <property type="entry name" value="Znf_CHC2"/>
</dbReference>
<dbReference type="InterPro" id="IPR034151">
    <property type="entry name" value="TOPRIM_DnaG_bac"/>
</dbReference>
<keyword evidence="5 12" id="KW-0235">DNA replication</keyword>
<dbReference type="Pfam" id="PF01807">
    <property type="entry name" value="Zn_ribbon_DnaG"/>
    <property type="match status" value="1"/>
</dbReference>
<dbReference type="InterPro" id="IPR037068">
    <property type="entry name" value="DNA_primase_core_N_sf"/>
</dbReference>
<comment type="function">
    <text evidence="12">RNA polymerase that catalyzes the synthesis of short RNA molecules used as primers for DNA polymerase during DNA replication.</text>
</comment>
<keyword evidence="7 12" id="KW-0863">Zinc-finger</keyword>
<dbReference type="SUPFAM" id="SSF56731">
    <property type="entry name" value="DNA primase core"/>
    <property type="match status" value="1"/>
</dbReference>
<evidence type="ECO:0000256" key="7">
    <source>
        <dbReference type="ARBA" id="ARBA00022771"/>
    </source>
</evidence>
<dbReference type="SUPFAM" id="SSF57783">
    <property type="entry name" value="Zinc beta-ribbon"/>
    <property type="match status" value="1"/>
</dbReference>
<dbReference type="InterPro" id="IPR013264">
    <property type="entry name" value="DNAG_N"/>
</dbReference>
<dbReference type="InterPro" id="IPR050219">
    <property type="entry name" value="DnaG_primase"/>
</dbReference>
<evidence type="ECO:0000259" key="14">
    <source>
        <dbReference type="PROSITE" id="PS50880"/>
    </source>
</evidence>
<dbReference type="PANTHER" id="PTHR30313:SF2">
    <property type="entry name" value="DNA PRIMASE"/>
    <property type="match status" value="1"/>
</dbReference>
<keyword evidence="11 12" id="KW-0804">Transcription</keyword>
<dbReference type="Proteomes" id="UP001215827">
    <property type="component" value="Chromosome"/>
</dbReference>
<dbReference type="EC" id="2.7.7.101" evidence="12"/>
<evidence type="ECO:0000256" key="5">
    <source>
        <dbReference type="ARBA" id="ARBA00022705"/>
    </source>
</evidence>
<evidence type="ECO:0000256" key="12">
    <source>
        <dbReference type="HAMAP-Rule" id="MF_00974"/>
    </source>
</evidence>
<evidence type="ECO:0000256" key="11">
    <source>
        <dbReference type="ARBA" id="ARBA00023163"/>
    </source>
</evidence>
<keyword evidence="1 12" id="KW-0240">DNA-directed RNA polymerase</keyword>
<evidence type="ECO:0000256" key="10">
    <source>
        <dbReference type="ARBA" id="ARBA00023125"/>
    </source>
</evidence>
<feature type="domain" description="Toprim" evidence="14">
    <location>
        <begin position="255"/>
        <end position="341"/>
    </location>
</feature>
<name>A0ABY8FPN6_9SPHN</name>
<organism evidence="15 16">
    <name type="scientific">Altererythrobacter arenosus</name>
    <dbReference type="NCBI Taxonomy" id="3032592"/>
    <lineage>
        <taxon>Bacteria</taxon>
        <taxon>Pseudomonadati</taxon>
        <taxon>Pseudomonadota</taxon>
        <taxon>Alphaproteobacteria</taxon>
        <taxon>Sphingomonadales</taxon>
        <taxon>Erythrobacteraceae</taxon>
        <taxon>Altererythrobacter</taxon>
    </lineage>
</organism>
<sequence>MALSPQWLDELRARVTLSSVIMRTTKLQRAGREWKACCPFHNEKTPSFTVSDEKGFYHCFGCGAHGDVIRWMTDQRGLPFMDAVKELAEQAGMEVPRPDPREAQRAEKRASLVDVMEAAQQWFVDSLHGAGGETAREYLRSRGFTRRIVQQFGFGYAPDSKVAMKGALSQFEEPMLVEGGLLISVDDKPPYDRFRDRLMLPIQDARGRVIAFGGRILESRDGVAKYLNSPDTPLFDKGRTLYNLHRAGPASRQTDRVVVVEGYMDVIALANAGIEDAVAPLGTALTEHQLELLWRMVDVPVLCFDGDNAGQRAAMRAISRALPMLRPGKSLGIVRLPAGLDPDDLIRQRGAATMEKLLAEPGSLLETLWQFEREAEELRTPEDKAGLKARLLNHVDAIEHGDIKALYRRELLERYSAFAFPPRPQREWKSGGAPARPVTSRLSGDAAARLQKALSGGARDALASAVIHGLLRHPGEIARHTEALGRLARLDPKTTVLVESLFEVSETLDSRDNVAISVAQGLPAPPDLNRYAFLREGTDPVDAREELAEAVSLLVERPALKVAIAAATSRFDEDPEGSIAEQNRLRQRLAELNERLKTFGRKKAANAADLEFSQEAADEPVPDLEMD</sequence>
<evidence type="ECO:0000256" key="9">
    <source>
        <dbReference type="ARBA" id="ARBA00022842"/>
    </source>
</evidence>
<dbReference type="Gene3D" id="3.90.980.10">
    <property type="entry name" value="DNA primase, catalytic core, N-terminal domain"/>
    <property type="match status" value="1"/>
</dbReference>
<evidence type="ECO:0000256" key="8">
    <source>
        <dbReference type="ARBA" id="ARBA00022833"/>
    </source>
</evidence>
<evidence type="ECO:0000256" key="6">
    <source>
        <dbReference type="ARBA" id="ARBA00022723"/>
    </source>
</evidence>
<keyword evidence="6 12" id="KW-0479">Metal-binding</keyword>
<dbReference type="PROSITE" id="PS50880">
    <property type="entry name" value="TOPRIM"/>
    <property type="match status" value="1"/>
</dbReference>
<evidence type="ECO:0000256" key="13">
    <source>
        <dbReference type="SAM" id="MobiDB-lite"/>
    </source>
</evidence>
<keyword evidence="16" id="KW-1185">Reference proteome</keyword>
<evidence type="ECO:0000256" key="1">
    <source>
        <dbReference type="ARBA" id="ARBA00022478"/>
    </source>
</evidence>
<dbReference type="InterPro" id="IPR030846">
    <property type="entry name" value="DnaG_bac"/>
</dbReference>
<comment type="catalytic activity">
    <reaction evidence="12">
        <text>ssDNA + n NTP = ssDNA/pppN(pN)n-1 hybrid + (n-1) diphosphate.</text>
        <dbReference type="EC" id="2.7.7.101"/>
    </reaction>
</comment>
<dbReference type="InterPro" id="IPR006171">
    <property type="entry name" value="TOPRIM_dom"/>
</dbReference>
<dbReference type="NCBIfam" id="TIGR01391">
    <property type="entry name" value="dnaG"/>
    <property type="match status" value="1"/>
</dbReference>
<reference evidence="15 16" key="1">
    <citation type="submission" date="2023-03" db="EMBL/GenBank/DDBJ databases">
        <title>Altererythrobacter sp. CAU 1644 isolated from sand.</title>
        <authorList>
            <person name="Kim W."/>
        </authorList>
    </citation>
    <scope>NUCLEOTIDE SEQUENCE [LARGE SCALE GENOMIC DNA]</scope>
    <source>
        <strain evidence="15 16">CAU 1644</strain>
    </source>
</reference>
<evidence type="ECO:0000313" key="15">
    <source>
        <dbReference type="EMBL" id="WFL76973.1"/>
    </source>
</evidence>
<keyword evidence="8 12" id="KW-0862">Zinc</keyword>
<accession>A0ABY8FPN6</accession>
<comment type="similarity">
    <text evidence="12">Belongs to the DnaG primase family.</text>
</comment>
<evidence type="ECO:0000256" key="2">
    <source>
        <dbReference type="ARBA" id="ARBA00022515"/>
    </source>
</evidence>
<comment type="subunit">
    <text evidence="12">Monomer. Interacts with DnaB.</text>
</comment>
<dbReference type="InterPro" id="IPR036977">
    <property type="entry name" value="DNA_primase_Znf_CHC2"/>
</dbReference>
<comment type="domain">
    <text evidence="12">Contains an N-terminal zinc-binding domain, a central core domain that contains the primase activity, and a C-terminal DnaB-binding domain.</text>
</comment>
<comment type="cofactor">
    <cofactor evidence="12">
        <name>Zn(2+)</name>
        <dbReference type="ChEBI" id="CHEBI:29105"/>
    </cofactor>
    <text evidence="12">Binds 1 zinc ion per monomer.</text>
</comment>
<dbReference type="CDD" id="cd03364">
    <property type="entry name" value="TOPRIM_DnaG_primases"/>
    <property type="match status" value="1"/>
</dbReference>
<gene>
    <name evidence="12 15" type="primary">dnaG</name>
    <name evidence="15" type="ORF">P7228_13385</name>
</gene>
<dbReference type="InterPro" id="IPR006295">
    <property type="entry name" value="DNA_primase_DnaG"/>
</dbReference>
<keyword evidence="3 12" id="KW-0808">Transferase</keyword>
<dbReference type="HAMAP" id="MF_00974">
    <property type="entry name" value="DNA_primase_DnaG"/>
    <property type="match status" value="1"/>
</dbReference>
<keyword evidence="2 12" id="KW-0639">Primosome</keyword>
<dbReference type="EMBL" id="CP121106">
    <property type="protein sequence ID" value="WFL76973.1"/>
    <property type="molecule type" value="Genomic_DNA"/>
</dbReference>